<evidence type="ECO:0000259" key="2">
    <source>
        <dbReference type="PROSITE" id="PS50125"/>
    </source>
</evidence>
<feature type="transmembrane region" description="Helical" evidence="1">
    <location>
        <begin position="399"/>
        <end position="417"/>
    </location>
</feature>
<dbReference type="PROSITE" id="PS50125">
    <property type="entry name" value="GUANYLATE_CYCLASE_2"/>
    <property type="match status" value="1"/>
</dbReference>
<name>A0A6C2D477_9RHOO</name>
<dbReference type="InterPro" id="IPR029787">
    <property type="entry name" value="Nucleotide_cyclase"/>
</dbReference>
<dbReference type="InterPro" id="IPR007890">
    <property type="entry name" value="CHASE2"/>
</dbReference>
<dbReference type="GO" id="GO:0009190">
    <property type="term" value="P:cyclic nucleotide biosynthetic process"/>
    <property type="evidence" value="ECO:0007669"/>
    <property type="project" value="InterPro"/>
</dbReference>
<dbReference type="Pfam" id="PF00211">
    <property type="entry name" value="Guanylate_cyc"/>
    <property type="match status" value="1"/>
</dbReference>
<dbReference type="Pfam" id="PF05226">
    <property type="entry name" value="CHASE2"/>
    <property type="match status" value="1"/>
</dbReference>
<dbReference type="EMBL" id="SDKK01000004">
    <property type="protein sequence ID" value="TYC60766.1"/>
    <property type="molecule type" value="Genomic_DNA"/>
</dbReference>
<dbReference type="OrthoDB" id="9802500at2"/>
<keyword evidence="1" id="KW-1133">Transmembrane helix</keyword>
<keyword evidence="1" id="KW-0472">Membrane</keyword>
<organism evidence="3 4">
    <name type="scientific">Zoogloea oleivorans</name>
    <dbReference type="NCBI Taxonomy" id="1552750"/>
    <lineage>
        <taxon>Bacteria</taxon>
        <taxon>Pseudomonadati</taxon>
        <taxon>Pseudomonadota</taxon>
        <taxon>Betaproteobacteria</taxon>
        <taxon>Rhodocyclales</taxon>
        <taxon>Zoogloeaceae</taxon>
        <taxon>Zoogloea</taxon>
    </lineage>
</organism>
<dbReference type="PANTHER" id="PTHR43081">
    <property type="entry name" value="ADENYLATE CYCLASE, TERMINAL-DIFFERENTIATION SPECIFIC-RELATED"/>
    <property type="match status" value="1"/>
</dbReference>
<comment type="caution">
    <text evidence="3">The sequence shown here is derived from an EMBL/GenBank/DDBJ whole genome shotgun (WGS) entry which is preliminary data.</text>
</comment>
<dbReference type="GO" id="GO:0004016">
    <property type="term" value="F:adenylate cyclase activity"/>
    <property type="evidence" value="ECO:0007669"/>
    <property type="project" value="UniProtKB-ARBA"/>
</dbReference>
<feature type="domain" description="Guanylate cyclase" evidence="2">
    <location>
        <begin position="488"/>
        <end position="615"/>
    </location>
</feature>
<keyword evidence="1" id="KW-0812">Transmembrane</keyword>
<dbReference type="Gene3D" id="3.30.70.1230">
    <property type="entry name" value="Nucleotide cyclase"/>
    <property type="match status" value="1"/>
</dbReference>
<dbReference type="Proteomes" id="UP000389128">
    <property type="component" value="Unassembled WGS sequence"/>
</dbReference>
<evidence type="ECO:0000256" key="1">
    <source>
        <dbReference type="SAM" id="Phobius"/>
    </source>
</evidence>
<reference evidence="3 4" key="1">
    <citation type="submission" date="2019-01" db="EMBL/GenBank/DDBJ databases">
        <title>Zoogloea oleivorans genome sequencing and assembly.</title>
        <authorList>
            <person name="Tancsics A."/>
            <person name="Farkas M."/>
            <person name="Kriszt B."/>
            <person name="Maroti G."/>
            <person name="Horvath B."/>
        </authorList>
    </citation>
    <scope>NUCLEOTIDE SEQUENCE [LARGE SCALE GENOMIC DNA]</scope>
    <source>
        <strain evidence="3 4">Buc</strain>
    </source>
</reference>
<dbReference type="AlphaFoldDB" id="A0A6C2D477"/>
<accession>A0A6C2D477</accession>
<evidence type="ECO:0000313" key="4">
    <source>
        <dbReference type="Proteomes" id="UP000389128"/>
    </source>
</evidence>
<dbReference type="CDD" id="cd07302">
    <property type="entry name" value="CHD"/>
    <property type="match status" value="1"/>
</dbReference>
<dbReference type="InterPro" id="IPR001054">
    <property type="entry name" value="A/G_cyclase"/>
</dbReference>
<feature type="transmembrane region" description="Helical" evidence="1">
    <location>
        <begin position="423"/>
        <end position="445"/>
    </location>
</feature>
<proteinExistence type="predicted"/>
<dbReference type="SMART" id="SM00044">
    <property type="entry name" value="CYCc"/>
    <property type="match status" value="1"/>
</dbReference>
<evidence type="ECO:0000313" key="3">
    <source>
        <dbReference type="EMBL" id="TYC60766.1"/>
    </source>
</evidence>
<keyword evidence="4" id="KW-1185">Reference proteome</keyword>
<sequence>MYDEQAVALIALAHDDGVRRKNTHARTFDKCIHLTLGQPLEQINPIQIIHGQQSLLTPLQAAILTHVSVKRLDISFVVLLLASLLTLTLVLLSPLRELESGTGLDALYYLRGTRPAPPAVVIVTLDSRSARALGQSERPERWPRGLHARLVEGLAGRGARVIGFDVLFERAREADADQALAGAMRKAGNVVLVESITREPVTSPGGETLATMDRLTQAQPLLRDAAWAGGPFIMPKTPDGVIEFWGFVPSVGDRPSLPMLMAHRMTAPRPDPASLIPDPRRRTLNLYGPIGTIRTISYAEALTLVADPVAGDAAFRGKAVLIGFSEFNQSRQSDMFRTPFSTPDGLDLSGVELCATALANLLEDSSLERPADASMVGALLGWIALLTLPWHLARTRRALAITATLALAWGTVATWSFAHLHLWLPLILPVIAAPLIVTAWGLVLHTRAARLRERRLEQALSLGLSRQGSDKLAILLQGRTGGRTVHGVCLCSDIEAYTTLSETLSPAATRDALNRYFERFIPVITAHGGHVMDIVGDSVMCLWLADDSASEACRQARAAALELHRLMNGSEHDDGTLPTRFGLHYGPVFLGEVGASQHRELRAVGDIVNTSSRIQGANKPLGTRILASGAVTAHGSAGGHARALGPFILAGKRSPIELHEILAAPLPAEAAQAFDTARSAYACEAPQSAVIHLQQLLSLCPNDGPGRFYLQRCQARLAGTAVPDADGCVILSSK</sequence>
<gene>
    <name evidence="3" type="ORF">ETQ85_05035</name>
</gene>
<protein>
    <submittedName>
        <fullName evidence="3">Adenylate/guanylate cyclase domain-containing protein</fullName>
    </submittedName>
</protein>
<dbReference type="GO" id="GO:0035556">
    <property type="term" value="P:intracellular signal transduction"/>
    <property type="evidence" value="ECO:0007669"/>
    <property type="project" value="InterPro"/>
</dbReference>
<dbReference type="InterPro" id="IPR050697">
    <property type="entry name" value="Adenylyl/Guanylyl_Cyclase_3/4"/>
</dbReference>
<dbReference type="SMART" id="SM01080">
    <property type="entry name" value="CHASE2"/>
    <property type="match status" value="1"/>
</dbReference>
<feature type="transmembrane region" description="Helical" evidence="1">
    <location>
        <begin position="373"/>
        <end position="392"/>
    </location>
</feature>
<feature type="transmembrane region" description="Helical" evidence="1">
    <location>
        <begin position="74"/>
        <end position="92"/>
    </location>
</feature>
<dbReference type="PANTHER" id="PTHR43081:SF1">
    <property type="entry name" value="ADENYLATE CYCLASE, TERMINAL-DIFFERENTIATION SPECIFIC"/>
    <property type="match status" value="1"/>
</dbReference>
<dbReference type="SUPFAM" id="SSF55073">
    <property type="entry name" value="Nucleotide cyclase"/>
    <property type="match status" value="1"/>
</dbReference>